<dbReference type="PANTHER" id="PTHR24185:SF1">
    <property type="entry name" value="CALCIUM-INDEPENDENT PHOSPHOLIPASE A2-GAMMA"/>
    <property type="match status" value="1"/>
</dbReference>
<keyword evidence="7" id="KW-1185">Reference proteome</keyword>
<accession>A0A067TEU4</accession>
<protein>
    <recommendedName>
        <fullName evidence="5">PNPLA domain-containing protein</fullName>
    </recommendedName>
</protein>
<dbReference type="HOGENOM" id="CLU_022435_0_0_1"/>
<keyword evidence="2 4" id="KW-0442">Lipid degradation</keyword>
<dbReference type="OrthoDB" id="630895at2759"/>
<gene>
    <name evidence="6" type="ORF">GALMADRAFT_135962</name>
</gene>
<dbReference type="Proteomes" id="UP000027222">
    <property type="component" value="Unassembled WGS sequence"/>
</dbReference>
<keyword evidence="1 4" id="KW-0378">Hydrolase</keyword>
<evidence type="ECO:0000256" key="2">
    <source>
        <dbReference type="ARBA" id="ARBA00022963"/>
    </source>
</evidence>
<evidence type="ECO:0000256" key="4">
    <source>
        <dbReference type="PROSITE-ProRule" id="PRU01161"/>
    </source>
</evidence>
<dbReference type="Gene3D" id="3.40.1090.10">
    <property type="entry name" value="Cytosolic phospholipase A2 catalytic domain"/>
    <property type="match status" value="1"/>
</dbReference>
<dbReference type="GO" id="GO:0016042">
    <property type="term" value="P:lipid catabolic process"/>
    <property type="evidence" value="ECO:0007669"/>
    <property type="project" value="UniProtKB-UniRule"/>
</dbReference>
<keyword evidence="3 4" id="KW-0443">Lipid metabolism</keyword>
<dbReference type="PROSITE" id="PS51635">
    <property type="entry name" value="PNPLA"/>
    <property type="match status" value="1"/>
</dbReference>
<proteinExistence type="predicted"/>
<feature type="short sequence motif" description="GXGXXG" evidence="4">
    <location>
        <begin position="411"/>
        <end position="416"/>
    </location>
</feature>
<feature type="domain" description="PNPLA" evidence="5">
    <location>
        <begin position="407"/>
        <end position="605"/>
    </location>
</feature>
<dbReference type="GO" id="GO:0046486">
    <property type="term" value="P:glycerolipid metabolic process"/>
    <property type="evidence" value="ECO:0007669"/>
    <property type="project" value="UniProtKB-ARBA"/>
</dbReference>
<dbReference type="GO" id="GO:0016020">
    <property type="term" value="C:membrane"/>
    <property type="evidence" value="ECO:0007669"/>
    <property type="project" value="TreeGrafter"/>
</dbReference>
<organism evidence="6 7">
    <name type="scientific">Galerina marginata (strain CBS 339.88)</name>
    <dbReference type="NCBI Taxonomy" id="685588"/>
    <lineage>
        <taxon>Eukaryota</taxon>
        <taxon>Fungi</taxon>
        <taxon>Dikarya</taxon>
        <taxon>Basidiomycota</taxon>
        <taxon>Agaricomycotina</taxon>
        <taxon>Agaricomycetes</taxon>
        <taxon>Agaricomycetidae</taxon>
        <taxon>Agaricales</taxon>
        <taxon>Agaricineae</taxon>
        <taxon>Strophariaceae</taxon>
        <taxon>Galerina</taxon>
    </lineage>
</organism>
<dbReference type="PANTHER" id="PTHR24185">
    <property type="entry name" value="CALCIUM-INDEPENDENT PHOSPHOLIPASE A2-GAMMA"/>
    <property type="match status" value="1"/>
</dbReference>
<evidence type="ECO:0000256" key="3">
    <source>
        <dbReference type="ARBA" id="ARBA00023098"/>
    </source>
</evidence>
<evidence type="ECO:0000313" key="7">
    <source>
        <dbReference type="Proteomes" id="UP000027222"/>
    </source>
</evidence>
<dbReference type="InterPro" id="IPR016035">
    <property type="entry name" value="Acyl_Trfase/lysoPLipase"/>
</dbReference>
<feature type="active site" description="Nucleophile" evidence="4">
    <location>
        <position position="449"/>
    </location>
</feature>
<evidence type="ECO:0000256" key="1">
    <source>
        <dbReference type="ARBA" id="ARBA00022801"/>
    </source>
</evidence>
<dbReference type="GO" id="GO:0019369">
    <property type="term" value="P:arachidonate metabolic process"/>
    <property type="evidence" value="ECO:0007669"/>
    <property type="project" value="TreeGrafter"/>
</dbReference>
<evidence type="ECO:0000313" key="6">
    <source>
        <dbReference type="EMBL" id="KDR80872.1"/>
    </source>
</evidence>
<dbReference type="AlphaFoldDB" id="A0A067TEU4"/>
<dbReference type="CDD" id="cd07216">
    <property type="entry name" value="Pat17_PNPLA8_PNPLA9_like3"/>
    <property type="match status" value="1"/>
</dbReference>
<feature type="short sequence motif" description="DGA/G" evidence="4">
    <location>
        <begin position="592"/>
        <end position="594"/>
    </location>
</feature>
<dbReference type="GO" id="GO:0047499">
    <property type="term" value="F:calcium-independent phospholipase A2 activity"/>
    <property type="evidence" value="ECO:0007669"/>
    <property type="project" value="TreeGrafter"/>
</dbReference>
<dbReference type="Pfam" id="PF01734">
    <property type="entry name" value="Patatin"/>
    <property type="match status" value="1"/>
</dbReference>
<dbReference type="SUPFAM" id="SSF52151">
    <property type="entry name" value="FabD/lysophospholipase-like"/>
    <property type="match status" value="1"/>
</dbReference>
<reference evidence="7" key="1">
    <citation type="journal article" date="2014" name="Proc. Natl. Acad. Sci. U.S.A.">
        <title>Extensive sampling of basidiomycete genomes demonstrates inadequacy of the white-rot/brown-rot paradigm for wood decay fungi.</title>
        <authorList>
            <person name="Riley R."/>
            <person name="Salamov A.A."/>
            <person name="Brown D.W."/>
            <person name="Nagy L.G."/>
            <person name="Floudas D."/>
            <person name="Held B.W."/>
            <person name="Levasseur A."/>
            <person name="Lombard V."/>
            <person name="Morin E."/>
            <person name="Otillar R."/>
            <person name="Lindquist E.A."/>
            <person name="Sun H."/>
            <person name="LaButti K.M."/>
            <person name="Schmutz J."/>
            <person name="Jabbour D."/>
            <person name="Luo H."/>
            <person name="Baker S.E."/>
            <person name="Pisabarro A.G."/>
            <person name="Walton J.D."/>
            <person name="Blanchette R.A."/>
            <person name="Henrissat B."/>
            <person name="Martin F."/>
            <person name="Cullen D."/>
            <person name="Hibbett D.S."/>
            <person name="Grigoriev I.V."/>
        </authorList>
    </citation>
    <scope>NUCLEOTIDE SEQUENCE [LARGE SCALE GENOMIC DNA]</scope>
    <source>
        <strain evidence="7">CBS 339.88</strain>
    </source>
</reference>
<feature type="active site" description="Proton acceptor" evidence="4">
    <location>
        <position position="592"/>
    </location>
</feature>
<dbReference type="STRING" id="685588.A0A067TEU4"/>
<sequence length="765" mass="84973">MSIQEIARSSAPCRVEANSDALVSQVWFKSEPINRIFLYRAVQLQLQTDSRDHGQSEAVVPGGWSGFELVVFRDKDASEVLVIDGKPLVWRSHGNRTDPLDQDASIARHFGMVFDRRQELFDFLEVGNVIGVRTCAMFPGWINDALEGRIVAKLLDEDIFSPMSWTLGTSKETPDDIPETIEDGIYSLIPTTGCHVKSIGDDQIHTIWFTSPILESDVIPKIEDIQLFTHAHHDGSPASDAIGIWCWFDLVLLQNPEATEPREKDGRALVWRSHDIPKTATADSEDLEQAGNLFGRDHELLRLMEEGNVLAIRACARFPGWELDAQSARLIVRISNKGPRRAPSNPAVDWKAVITTNQKLQDRLNQYLDAVTPEGVAPAISVETTLLAQELRSDRQYGQGGRPLRLLSFDGGGVRGISSLHVLKAVMSKITGDPNAKPCEYFDMMAGTSTGGLIAIMLGRLRMSVDECIIAYEKMASDIFNAGILSEVKNGSETGARFSAAVLEKSIKDVVEKHTGDPDAPMRDPKEDCNVFVLATRADDISNRVATHLRTYINKNVEKSFADYKIWEAARATSAAPTYFPRIKLDDYEYVDGGLGFNNPVLLLMGEARLHFGFARPFGCLVTIGTGMGPNISLPAEGTNVFNNVVGTAGLLVSMWELATKGEHANQMAEPLCEKGTYYRFNVGEKLAEKRWVEKVDPPFYEKWFGADTKDVEHFTPENWANVTIDLADYAHMPDLVRLTQKYTESDDARVTQCGERLPPKRPSV</sequence>
<feature type="short sequence motif" description="GXSXG" evidence="4">
    <location>
        <begin position="447"/>
        <end position="451"/>
    </location>
</feature>
<dbReference type="EMBL" id="KL142371">
    <property type="protein sequence ID" value="KDR80872.1"/>
    <property type="molecule type" value="Genomic_DNA"/>
</dbReference>
<evidence type="ECO:0000259" key="5">
    <source>
        <dbReference type="PROSITE" id="PS51635"/>
    </source>
</evidence>
<name>A0A067TEU4_GALM3</name>
<dbReference type="InterPro" id="IPR002641">
    <property type="entry name" value="PNPLA_dom"/>
</dbReference>